<dbReference type="Pfam" id="PF04851">
    <property type="entry name" value="ResIII"/>
    <property type="match status" value="1"/>
</dbReference>
<name>A0AAD3HMY0_9CHLO</name>
<proteinExistence type="predicted"/>
<sequence>MATWQEALDALGATGVLPVSPLGPSQRNMDFTNKVRPPSPTLQLHNVAAVYATSDARLRPVAAPATLFAASVVVEQQCRALSTRERLPEWRSAAAAATGSLILNGFLNSISSSTTINGFNGTSTSASAPRAPPSSPSSPAPTSSRYAYLLQWSPEAIGTSLLGILDEPAHQRNWLTMRAGELGPQGVVEVLERCDRSTETTRTDTGEPRTPGGVFSVESKRYMHERREAAAQPLPPLQPLPQPPQPLRPYQRQAVARVLGSWGLPLPPELQDEAAGGGAGGGCGAGAGGAGAGGDAGRRNWLVAAPTGSGKTRVFVEVAKSLICHTRLHAGRGALVVVLVPTVLLTQQHAEAFRAAGLGVGAGAGLGAGVGDTAVRCHSSDNQLTAAVWGAYVAAAGLGGAGGAGGGGRSTVVVATADSFRNLLGRAVQREHVDLLIIDEAHHCHDDHAYAKIVAGLITPAPSLGGMDEDEDEDEDDEDDDDEDDDDEDDDDAMSPYLPSSSSSAVAAAAAEPRVLAVTASPAGDENMDELRRKMRALLCRLAASQHVVDEREAGVARVLAAPACRELHVRRRAEDLRLAQTLRDCTVEAALDVGLALQQLVLDSGAAAAKAAAGRSALLKKLEEAAEASEPNSQKSLLGEFIAQAAEFAAAHRYPLLELHCKLLDLLRKTEEHVEDAGYEGALPLLARKAAALCQAELQLGPGGGGDLPLRLSALVRRLLVEGGSRILPAAGDSAAALVRDCFLSGELQEHTTFPKFWALLKYLRGYEGRASFRGIVFVKTRQSVSYVADMVRRSKQLAFIEVLELIGQNAASKRRSRLPAEHERHGRGMNDREQQLVVRRFKEADAGSPCKLLVATSAAEEGLDVPTCEFVVRYNAAATGIQLLQSRGRARVPRASEFVNILQDGTLDVRHHARSLMQEENMRAYHAEQVALRQA</sequence>
<dbReference type="GO" id="GO:0005524">
    <property type="term" value="F:ATP binding"/>
    <property type="evidence" value="ECO:0007669"/>
    <property type="project" value="InterPro"/>
</dbReference>
<dbReference type="PROSITE" id="PS51194">
    <property type="entry name" value="HELICASE_CTER"/>
    <property type="match status" value="1"/>
</dbReference>
<feature type="compositionally biased region" description="Acidic residues" evidence="1">
    <location>
        <begin position="467"/>
        <end position="493"/>
    </location>
</feature>
<dbReference type="GO" id="GO:0003677">
    <property type="term" value="F:DNA binding"/>
    <property type="evidence" value="ECO:0007669"/>
    <property type="project" value="InterPro"/>
</dbReference>
<feature type="domain" description="Helicase ATP-binding" evidence="2">
    <location>
        <begin position="292"/>
        <end position="540"/>
    </location>
</feature>
<dbReference type="InterPro" id="IPR014001">
    <property type="entry name" value="Helicase_ATP-bd"/>
</dbReference>
<evidence type="ECO:0000259" key="2">
    <source>
        <dbReference type="PROSITE" id="PS51192"/>
    </source>
</evidence>
<feature type="compositionally biased region" description="Pro residues" evidence="1">
    <location>
        <begin position="130"/>
        <end position="139"/>
    </location>
</feature>
<dbReference type="InterPro" id="IPR001650">
    <property type="entry name" value="Helicase_C-like"/>
</dbReference>
<dbReference type="PANTHER" id="PTHR14074">
    <property type="entry name" value="HELICASE WITH DEATH DOMAIN-RELATED"/>
    <property type="match status" value="1"/>
</dbReference>
<protein>
    <submittedName>
        <fullName evidence="4">Uncharacterized protein</fullName>
    </submittedName>
</protein>
<comment type="caution">
    <text evidence="4">The sequence shown here is derived from an EMBL/GenBank/DDBJ whole genome shotgun (WGS) entry which is preliminary data.</text>
</comment>
<dbReference type="AlphaFoldDB" id="A0AAD3HMY0"/>
<dbReference type="EMBL" id="BMAR01000017">
    <property type="protein sequence ID" value="GFR47314.1"/>
    <property type="molecule type" value="Genomic_DNA"/>
</dbReference>
<evidence type="ECO:0000259" key="3">
    <source>
        <dbReference type="PROSITE" id="PS51194"/>
    </source>
</evidence>
<dbReference type="InterPro" id="IPR003593">
    <property type="entry name" value="AAA+_ATPase"/>
</dbReference>
<dbReference type="Gene3D" id="3.40.50.300">
    <property type="entry name" value="P-loop containing nucleotide triphosphate hydrolases"/>
    <property type="match status" value="2"/>
</dbReference>
<feature type="region of interest" description="Disordered" evidence="1">
    <location>
        <begin position="121"/>
        <end position="143"/>
    </location>
</feature>
<dbReference type="Proteomes" id="UP001054857">
    <property type="component" value="Unassembled WGS sequence"/>
</dbReference>
<dbReference type="SMART" id="SM00382">
    <property type="entry name" value="AAA"/>
    <property type="match status" value="1"/>
</dbReference>
<dbReference type="PANTHER" id="PTHR14074:SF16">
    <property type="entry name" value="ANTIVIRAL INNATE IMMUNE RESPONSE RECEPTOR RIG-I"/>
    <property type="match status" value="1"/>
</dbReference>
<reference evidence="4 5" key="1">
    <citation type="journal article" date="2021" name="Sci. Rep.">
        <title>Genome sequencing of the multicellular alga Astrephomene provides insights into convergent evolution of germ-soma differentiation.</title>
        <authorList>
            <person name="Yamashita S."/>
            <person name="Yamamoto K."/>
            <person name="Matsuzaki R."/>
            <person name="Suzuki S."/>
            <person name="Yamaguchi H."/>
            <person name="Hirooka S."/>
            <person name="Minakuchi Y."/>
            <person name="Miyagishima S."/>
            <person name="Kawachi M."/>
            <person name="Toyoda A."/>
            <person name="Nozaki H."/>
        </authorList>
    </citation>
    <scope>NUCLEOTIDE SEQUENCE [LARGE SCALE GENOMIC DNA]</scope>
    <source>
        <strain evidence="4 5">NIES-4017</strain>
    </source>
</reference>
<organism evidence="4 5">
    <name type="scientific">Astrephomene gubernaculifera</name>
    <dbReference type="NCBI Taxonomy" id="47775"/>
    <lineage>
        <taxon>Eukaryota</taxon>
        <taxon>Viridiplantae</taxon>
        <taxon>Chlorophyta</taxon>
        <taxon>core chlorophytes</taxon>
        <taxon>Chlorophyceae</taxon>
        <taxon>CS clade</taxon>
        <taxon>Chlamydomonadales</taxon>
        <taxon>Astrephomenaceae</taxon>
        <taxon>Astrephomene</taxon>
    </lineage>
</organism>
<dbReference type="PROSITE" id="PS51192">
    <property type="entry name" value="HELICASE_ATP_BIND_1"/>
    <property type="match status" value="1"/>
</dbReference>
<dbReference type="InterPro" id="IPR027417">
    <property type="entry name" value="P-loop_NTPase"/>
</dbReference>
<dbReference type="Pfam" id="PF00271">
    <property type="entry name" value="Helicase_C"/>
    <property type="match status" value="1"/>
</dbReference>
<dbReference type="GO" id="GO:0005737">
    <property type="term" value="C:cytoplasm"/>
    <property type="evidence" value="ECO:0007669"/>
    <property type="project" value="TreeGrafter"/>
</dbReference>
<feature type="region of interest" description="Disordered" evidence="1">
    <location>
        <begin position="461"/>
        <end position="505"/>
    </location>
</feature>
<evidence type="ECO:0000313" key="5">
    <source>
        <dbReference type="Proteomes" id="UP001054857"/>
    </source>
</evidence>
<dbReference type="InterPro" id="IPR006935">
    <property type="entry name" value="Helicase/UvrB_N"/>
</dbReference>
<keyword evidence="5" id="KW-1185">Reference proteome</keyword>
<dbReference type="SMART" id="SM00490">
    <property type="entry name" value="HELICc"/>
    <property type="match status" value="1"/>
</dbReference>
<dbReference type="InterPro" id="IPR051363">
    <property type="entry name" value="RLR_Helicase"/>
</dbReference>
<dbReference type="SUPFAM" id="SSF52540">
    <property type="entry name" value="P-loop containing nucleoside triphosphate hydrolases"/>
    <property type="match status" value="1"/>
</dbReference>
<feature type="domain" description="Helicase C-terminal" evidence="3">
    <location>
        <begin position="760"/>
        <end position="937"/>
    </location>
</feature>
<gene>
    <name evidence="4" type="ORF">Agub_g9001</name>
</gene>
<evidence type="ECO:0000256" key="1">
    <source>
        <dbReference type="SAM" id="MobiDB-lite"/>
    </source>
</evidence>
<evidence type="ECO:0000313" key="4">
    <source>
        <dbReference type="EMBL" id="GFR47314.1"/>
    </source>
</evidence>
<accession>A0AAD3HMY0</accession>
<dbReference type="SMART" id="SM00487">
    <property type="entry name" value="DEXDc"/>
    <property type="match status" value="1"/>
</dbReference>
<dbReference type="GO" id="GO:0016787">
    <property type="term" value="F:hydrolase activity"/>
    <property type="evidence" value="ECO:0007669"/>
    <property type="project" value="InterPro"/>
</dbReference>